<proteinExistence type="predicted"/>
<organism evidence="2 3">
    <name type="scientific">Magallana gigas</name>
    <name type="common">Pacific oyster</name>
    <name type="synonym">Crassostrea gigas</name>
    <dbReference type="NCBI Taxonomy" id="29159"/>
    <lineage>
        <taxon>Eukaryota</taxon>
        <taxon>Metazoa</taxon>
        <taxon>Spiralia</taxon>
        <taxon>Lophotrochozoa</taxon>
        <taxon>Mollusca</taxon>
        <taxon>Bivalvia</taxon>
        <taxon>Autobranchia</taxon>
        <taxon>Pteriomorphia</taxon>
        <taxon>Ostreida</taxon>
        <taxon>Ostreoidea</taxon>
        <taxon>Ostreidae</taxon>
        <taxon>Magallana</taxon>
    </lineage>
</organism>
<evidence type="ECO:0000259" key="1">
    <source>
        <dbReference type="Pfam" id="PF00582"/>
    </source>
</evidence>
<accession>A0A8W8LZT0</accession>
<reference evidence="2" key="1">
    <citation type="submission" date="2022-08" db="UniProtKB">
        <authorList>
            <consortium name="EnsemblMetazoa"/>
        </authorList>
    </citation>
    <scope>IDENTIFICATION</scope>
    <source>
        <strain evidence="2">05x7-T-G4-1.051#20</strain>
    </source>
</reference>
<evidence type="ECO:0000313" key="2">
    <source>
        <dbReference type="EnsemblMetazoa" id="G30900.6:cds"/>
    </source>
</evidence>
<dbReference type="AlphaFoldDB" id="A0A8W8LZT0"/>
<name>A0A8W8LZT0_MAGGI</name>
<protein>
    <recommendedName>
        <fullName evidence="1">UspA domain-containing protein</fullName>
    </recommendedName>
</protein>
<dbReference type="SUPFAM" id="SSF52402">
    <property type="entry name" value="Adenine nucleotide alpha hydrolases-like"/>
    <property type="match status" value="1"/>
</dbReference>
<dbReference type="InterPro" id="IPR014729">
    <property type="entry name" value="Rossmann-like_a/b/a_fold"/>
</dbReference>
<evidence type="ECO:0000313" key="3">
    <source>
        <dbReference type="Proteomes" id="UP000005408"/>
    </source>
</evidence>
<dbReference type="PRINTS" id="PR01438">
    <property type="entry name" value="UNVRSLSTRESS"/>
</dbReference>
<dbReference type="InterPro" id="IPR006015">
    <property type="entry name" value="Universal_stress_UspA"/>
</dbReference>
<feature type="domain" description="UspA" evidence="1">
    <location>
        <begin position="3"/>
        <end position="140"/>
    </location>
</feature>
<dbReference type="PANTHER" id="PTHR46989">
    <property type="entry name" value="USP DOMAIN-CONTAINING PROTEIN"/>
    <property type="match status" value="1"/>
</dbReference>
<dbReference type="Pfam" id="PF00582">
    <property type="entry name" value="Usp"/>
    <property type="match status" value="1"/>
</dbReference>
<dbReference type="CDD" id="cd23659">
    <property type="entry name" value="USP_At3g01520-like"/>
    <property type="match status" value="1"/>
</dbReference>
<dbReference type="EnsemblMetazoa" id="G30900.6">
    <property type="protein sequence ID" value="G30900.6:cds"/>
    <property type="gene ID" value="G30900"/>
</dbReference>
<sequence length="177" mass="20054">MATVLIAIDESPFAENAFKWYVQNFHKPANKVILLHVIENLGIQDMSPARYMELQREAKQKAEDLKQKYTDLAKAKGVESVDIQIKTSDKPEHSIVDLAEKLKVTYIVSGSRGMGVIRRTILGSTSDFILHHAHCPVLILNHWAPTTPVLPSVDHEYTILWFLYTQCGHVFTISMNP</sequence>
<dbReference type="InterPro" id="IPR006016">
    <property type="entry name" value="UspA"/>
</dbReference>
<keyword evidence="3" id="KW-1185">Reference proteome</keyword>
<dbReference type="Proteomes" id="UP000005408">
    <property type="component" value="Unassembled WGS sequence"/>
</dbReference>
<dbReference type="PANTHER" id="PTHR46989:SF3">
    <property type="entry name" value="USPA DOMAIN-CONTAINING PROTEIN"/>
    <property type="match status" value="1"/>
</dbReference>
<dbReference type="Gene3D" id="3.40.50.620">
    <property type="entry name" value="HUPs"/>
    <property type="match status" value="1"/>
</dbReference>